<reference evidence="1 2" key="1">
    <citation type="submission" date="2016-10" db="EMBL/GenBank/DDBJ databases">
        <authorList>
            <person name="de Groot N.N."/>
        </authorList>
    </citation>
    <scope>NUCLEOTIDE SEQUENCE [LARGE SCALE GENOMIC DNA]</scope>
    <source>
        <strain evidence="1 2">DSM 22024</strain>
    </source>
</reference>
<dbReference type="AlphaFoldDB" id="A0A1H1XW89"/>
<evidence type="ECO:0000313" key="1">
    <source>
        <dbReference type="EMBL" id="SDT13548.1"/>
    </source>
</evidence>
<dbReference type="InterPro" id="IPR052703">
    <property type="entry name" value="Aromatic_CoA_ox/epox"/>
</dbReference>
<dbReference type="SUPFAM" id="SSF47240">
    <property type="entry name" value="Ferritin-like"/>
    <property type="match status" value="1"/>
</dbReference>
<dbReference type="NCBIfam" id="TIGR02158">
    <property type="entry name" value="PA_CoA_Oxy3"/>
    <property type="match status" value="1"/>
</dbReference>
<dbReference type="InterPro" id="IPR011882">
    <property type="entry name" value="PaaC"/>
</dbReference>
<dbReference type="EMBL" id="LT629732">
    <property type="protein sequence ID" value="SDT13548.1"/>
    <property type="molecule type" value="Genomic_DNA"/>
</dbReference>
<gene>
    <name evidence="1" type="ORF">SAMN04489717_5167</name>
</gene>
<evidence type="ECO:0000313" key="2">
    <source>
        <dbReference type="Proteomes" id="UP000198983"/>
    </source>
</evidence>
<dbReference type="GO" id="GO:0005829">
    <property type="term" value="C:cytosol"/>
    <property type="evidence" value="ECO:0007669"/>
    <property type="project" value="TreeGrafter"/>
</dbReference>
<sequence>MTVRGKVPGAPGLAGAVVGPPVAVYATRLGDDALIMAQRLGGWITNAPQLEEDVALANLGLDLLGQARMLLTYAGEREGLGRDEDDLAYCRDERGFCNVTLVERVDADFGEAMARLLVFSAYQLPLYRGLSASADPTLAAIAAKAVKEVAYHRDHATQWVLRLGDGTPESHRRMQAGVDSVWPHVDELFETDALERALVTEGVAVDRPGLRAEWETYVHDVLRRATLTVPEPAAAPATGGRSGVHTEAMGYLLAELQHLVRSHPGARW</sequence>
<accession>A0A1H1XW89</accession>
<dbReference type="PANTHER" id="PTHR30458:SF0">
    <property type="entry name" value="1,2-PHENYLACETYL-COA EPOXIDASE, SUBUNIT C"/>
    <property type="match status" value="1"/>
</dbReference>
<keyword evidence="2" id="KW-1185">Reference proteome</keyword>
<dbReference type="PIRSF" id="PIRSF037834">
    <property type="entry name" value="PA_CoA_Oase3"/>
    <property type="match status" value="1"/>
</dbReference>
<organism evidence="1 2">
    <name type="scientific">Actinopolymorpha singaporensis</name>
    <dbReference type="NCBI Taxonomy" id="117157"/>
    <lineage>
        <taxon>Bacteria</taxon>
        <taxon>Bacillati</taxon>
        <taxon>Actinomycetota</taxon>
        <taxon>Actinomycetes</taxon>
        <taxon>Propionibacteriales</taxon>
        <taxon>Actinopolymorphaceae</taxon>
        <taxon>Actinopolymorpha</taxon>
    </lineage>
</organism>
<dbReference type="InterPro" id="IPR007814">
    <property type="entry name" value="PaaA_PaaC"/>
</dbReference>
<dbReference type="Gene3D" id="1.20.1260.10">
    <property type="match status" value="1"/>
</dbReference>
<dbReference type="InterPro" id="IPR009078">
    <property type="entry name" value="Ferritin-like_SF"/>
</dbReference>
<proteinExistence type="predicted"/>
<dbReference type="RefSeq" id="WP_241827629.1">
    <property type="nucleotide sequence ID" value="NZ_LT629732.1"/>
</dbReference>
<dbReference type="GO" id="GO:0010124">
    <property type="term" value="P:phenylacetate catabolic process"/>
    <property type="evidence" value="ECO:0007669"/>
    <property type="project" value="InterPro"/>
</dbReference>
<dbReference type="STRING" id="117157.SAMN04489717_5167"/>
<dbReference type="Pfam" id="PF05138">
    <property type="entry name" value="PaaA_PaaC"/>
    <property type="match status" value="1"/>
</dbReference>
<name>A0A1H1XW89_9ACTN</name>
<dbReference type="InterPro" id="IPR012347">
    <property type="entry name" value="Ferritin-like"/>
</dbReference>
<dbReference type="PANTHER" id="PTHR30458">
    <property type="entry name" value="PHENYLACETIC ACID DEGRADATION PROTEIN PAA"/>
    <property type="match status" value="1"/>
</dbReference>
<dbReference type="Proteomes" id="UP000198983">
    <property type="component" value="Chromosome I"/>
</dbReference>
<protein>
    <submittedName>
        <fullName evidence="1">Ring-1,2-phenylacetyl-CoA epoxidase subunit PaaC</fullName>
    </submittedName>
</protein>